<gene>
    <name evidence="3" type="ORF">GX50_00904</name>
</gene>
<dbReference type="VEuPathDB" id="FungiDB:EMCG_06405"/>
<evidence type="ECO:0000259" key="2">
    <source>
        <dbReference type="PROSITE" id="PS50011"/>
    </source>
</evidence>
<protein>
    <submittedName>
        <fullName evidence="3">NEK protein kinase</fullName>
    </submittedName>
</protein>
<organism evidence="3 4">
    <name type="scientific">[Emmonsia] crescens</name>
    <dbReference type="NCBI Taxonomy" id="73230"/>
    <lineage>
        <taxon>Eukaryota</taxon>
        <taxon>Fungi</taxon>
        <taxon>Dikarya</taxon>
        <taxon>Ascomycota</taxon>
        <taxon>Pezizomycotina</taxon>
        <taxon>Eurotiomycetes</taxon>
        <taxon>Eurotiomycetidae</taxon>
        <taxon>Onygenales</taxon>
        <taxon>Ajellomycetaceae</taxon>
        <taxon>Emergomyces</taxon>
    </lineage>
</organism>
<dbReference type="SUPFAM" id="SSF56112">
    <property type="entry name" value="Protein kinase-like (PK-like)"/>
    <property type="match status" value="2"/>
</dbReference>
<dbReference type="PANTHER" id="PTHR44329">
    <property type="entry name" value="SERINE/THREONINE-PROTEIN KINASE TNNI3K-RELATED"/>
    <property type="match status" value="1"/>
</dbReference>
<keyword evidence="1" id="KW-0812">Transmembrane</keyword>
<accession>A0A2B7ZSE3</accession>
<reference evidence="3 4" key="1">
    <citation type="submission" date="2017-10" db="EMBL/GenBank/DDBJ databases">
        <title>Comparative genomics in systemic dimorphic fungi from Ajellomycetaceae.</title>
        <authorList>
            <person name="Munoz J.F."/>
            <person name="Mcewen J.G."/>
            <person name="Clay O.K."/>
            <person name="Cuomo C.A."/>
        </authorList>
    </citation>
    <scope>NUCLEOTIDE SEQUENCE [LARGE SCALE GENOMIC DNA]</scope>
    <source>
        <strain evidence="3 4">UAMH4076</strain>
    </source>
</reference>
<evidence type="ECO:0000313" key="4">
    <source>
        <dbReference type="Proteomes" id="UP000226031"/>
    </source>
</evidence>
<keyword evidence="1" id="KW-1133">Transmembrane helix</keyword>
<sequence>MSSPFLNLDGTPLCDPVLGYGGTGVVVRRGGAAVKLPLRYISDNDDDTQTNCHVIKHEKDVYRRLQDCDGVVRFFDFPGYCIQMELMENGDLATYLKGQRPPMQSLQLSWFRQMAHTLVRIHDRCVIVADIATKNFVLGADLSVKSCDFTESSILPLGTDMERADDHGYSIYTDIGQLGAVIYEVITGQRCKFDLFRDQPSGPACAAWPRREILPPTKNVWLGSIIEKCWAKGAFRNARSLLAALEFITLDCPLEREKRICEHLGSHANVFEIRPHLSLPQESTLDKCLSQEKLSQTQQLNWAREAAAAVSYAHSKRVLIGGFAARSFLITDKQTLKLCHFANSHIVPKYLNIDEINEGDLSVKYDIACFGSLIYNIVTGRTVEVPICQLSNPSAQGYDEHTAASKIRDYTIPRQVDKDIRGELPSTAGVFMSNVIRDCWDRDGYQRMQDVCSALSELSERDLSGSVLSTMAGRDSRYRSLQSMLTVKSWFHFHLFHLRFVPVVAIAAVSLVFLILCQDFYKAPRPDL</sequence>
<dbReference type="AlphaFoldDB" id="A0A2B7ZSE3"/>
<dbReference type="Proteomes" id="UP000226031">
    <property type="component" value="Unassembled WGS sequence"/>
</dbReference>
<comment type="caution">
    <text evidence="3">The sequence shown here is derived from an EMBL/GenBank/DDBJ whole genome shotgun (WGS) entry which is preliminary data.</text>
</comment>
<keyword evidence="3" id="KW-0808">Transferase</keyword>
<feature type="transmembrane region" description="Helical" evidence="1">
    <location>
        <begin position="490"/>
        <end position="516"/>
    </location>
</feature>
<dbReference type="Pfam" id="PF00069">
    <property type="entry name" value="Pkinase"/>
    <property type="match status" value="1"/>
</dbReference>
<keyword evidence="1" id="KW-0472">Membrane</keyword>
<evidence type="ECO:0000313" key="3">
    <source>
        <dbReference type="EMBL" id="PGH36220.1"/>
    </source>
</evidence>
<dbReference type="InterPro" id="IPR000719">
    <property type="entry name" value="Prot_kinase_dom"/>
</dbReference>
<dbReference type="VEuPathDB" id="FungiDB:EMCG_02733"/>
<proteinExistence type="predicted"/>
<dbReference type="GO" id="GO:0005524">
    <property type="term" value="F:ATP binding"/>
    <property type="evidence" value="ECO:0007669"/>
    <property type="project" value="InterPro"/>
</dbReference>
<name>A0A2B7ZSE3_9EURO</name>
<keyword evidence="4" id="KW-1185">Reference proteome</keyword>
<dbReference type="EMBL" id="PDND01000010">
    <property type="protein sequence ID" value="PGH36220.1"/>
    <property type="molecule type" value="Genomic_DNA"/>
</dbReference>
<keyword evidence="3" id="KW-0418">Kinase</keyword>
<dbReference type="GO" id="GO:0004674">
    <property type="term" value="F:protein serine/threonine kinase activity"/>
    <property type="evidence" value="ECO:0007669"/>
    <property type="project" value="TreeGrafter"/>
</dbReference>
<evidence type="ECO:0000256" key="1">
    <source>
        <dbReference type="SAM" id="Phobius"/>
    </source>
</evidence>
<dbReference type="Pfam" id="PF07714">
    <property type="entry name" value="PK_Tyr_Ser-Thr"/>
    <property type="match status" value="1"/>
</dbReference>
<dbReference type="Gene3D" id="1.10.510.10">
    <property type="entry name" value="Transferase(Phosphotransferase) domain 1"/>
    <property type="match status" value="2"/>
</dbReference>
<dbReference type="InterPro" id="IPR011009">
    <property type="entry name" value="Kinase-like_dom_sf"/>
</dbReference>
<dbReference type="STRING" id="73230.A0A2B7ZSE3"/>
<feature type="domain" description="Protein kinase" evidence="2">
    <location>
        <begin position="12"/>
        <end position="248"/>
    </location>
</feature>
<dbReference type="InterPro" id="IPR001245">
    <property type="entry name" value="Ser-Thr/Tyr_kinase_cat_dom"/>
</dbReference>
<dbReference type="InterPro" id="IPR051681">
    <property type="entry name" value="Ser/Thr_Kinases-Pseudokinases"/>
</dbReference>
<dbReference type="PROSITE" id="PS50011">
    <property type="entry name" value="PROTEIN_KINASE_DOM"/>
    <property type="match status" value="1"/>
</dbReference>